<accession>A0ABR8ZG56</accession>
<proteinExistence type="predicted"/>
<dbReference type="InterPro" id="IPR052947">
    <property type="entry name" value="T6SS_Hcp1_domain"/>
</dbReference>
<evidence type="ECO:0000313" key="2">
    <source>
        <dbReference type="Proteomes" id="UP000637299"/>
    </source>
</evidence>
<dbReference type="Proteomes" id="UP000637299">
    <property type="component" value="Unassembled WGS sequence"/>
</dbReference>
<keyword evidence="2" id="KW-1185">Reference proteome</keyword>
<protein>
    <submittedName>
        <fullName evidence="1">Hcp family type VI secretion system effector</fullName>
    </submittedName>
</protein>
<dbReference type="PANTHER" id="PTHR34319">
    <property type="entry name" value="MAJOR EXPORTED PROTEIN"/>
    <property type="match status" value="1"/>
</dbReference>
<reference evidence="1 2" key="1">
    <citation type="submission" date="2020-09" db="EMBL/GenBank/DDBJ databases">
        <title>Genome seq and assembly of Chryseobacterium sp.</title>
        <authorList>
            <person name="Chhetri G."/>
        </authorList>
    </citation>
    <scope>NUCLEOTIDE SEQUENCE [LARGE SCALE GENOMIC DNA]</scope>
    <source>
        <strain evidence="1 2">GCR10</strain>
    </source>
</reference>
<dbReference type="SUPFAM" id="SSF141452">
    <property type="entry name" value="Hcp1-like"/>
    <property type="match status" value="1"/>
</dbReference>
<comment type="caution">
    <text evidence="1">The sequence shown here is derived from an EMBL/GenBank/DDBJ whole genome shotgun (WGS) entry which is preliminary data.</text>
</comment>
<dbReference type="NCBIfam" id="TIGR03344">
    <property type="entry name" value="VI_effect_Hcp1"/>
    <property type="match status" value="1"/>
</dbReference>
<dbReference type="Gene3D" id="2.30.110.20">
    <property type="entry name" value="Hcp1-like"/>
    <property type="match status" value="1"/>
</dbReference>
<dbReference type="InterPro" id="IPR036624">
    <property type="entry name" value="Hcp1-lik_sf"/>
</dbReference>
<name>A0ABR8ZG56_9FLAO</name>
<dbReference type="Pfam" id="PF05638">
    <property type="entry name" value="T6SS_HCP"/>
    <property type="match status" value="1"/>
</dbReference>
<evidence type="ECO:0000313" key="1">
    <source>
        <dbReference type="EMBL" id="MBD8084286.1"/>
    </source>
</evidence>
<sequence>MALNAYLKLKGQKQGDIKGSVTQKGKENKIQVIAVSHDLSSPRDAATGLAKGRRMHKPFIITKETDKASPLLYNALVNNEAITEFELQFWTPQTSASAGIGKEKQHYTIRLTNASISDIKFRMLNNKNPELAIFTEFEEISFTYQKIEWTWMDGSITAMDDW</sequence>
<dbReference type="RefSeq" id="WP_191738064.1">
    <property type="nucleotide sequence ID" value="NZ_JACYFS010000008.1"/>
</dbReference>
<organism evidence="1 2">
    <name type="scientific">Chryseobacterium caseinilyticum</name>
    <dbReference type="NCBI Taxonomy" id="2771428"/>
    <lineage>
        <taxon>Bacteria</taxon>
        <taxon>Pseudomonadati</taxon>
        <taxon>Bacteroidota</taxon>
        <taxon>Flavobacteriia</taxon>
        <taxon>Flavobacteriales</taxon>
        <taxon>Weeksellaceae</taxon>
        <taxon>Chryseobacterium group</taxon>
        <taxon>Chryseobacterium</taxon>
    </lineage>
</organism>
<dbReference type="PANTHER" id="PTHR34319:SF6">
    <property type="entry name" value="MAJOR EXPORTED PROTEIN"/>
    <property type="match status" value="1"/>
</dbReference>
<dbReference type="InterPro" id="IPR008514">
    <property type="entry name" value="T6SS_Hcp"/>
</dbReference>
<gene>
    <name evidence="1" type="ORF">IC610_17910</name>
</gene>
<dbReference type="EMBL" id="JACYFS010000008">
    <property type="protein sequence ID" value="MBD8084286.1"/>
    <property type="molecule type" value="Genomic_DNA"/>
</dbReference>